<dbReference type="Pfam" id="PF00300">
    <property type="entry name" value="His_Phos_1"/>
    <property type="match status" value="1"/>
</dbReference>
<dbReference type="AlphaFoldDB" id="A0A1E2UUG2"/>
<dbReference type="EMBL" id="LVJZ01000003">
    <property type="protein sequence ID" value="ODB98373.1"/>
    <property type="molecule type" value="Genomic_DNA"/>
</dbReference>
<dbReference type="InterPro" id="IPR029033">
    <property type="entry name" value="His_PPase_superfam"/>
</dbReference>
<accession>A0A1E2UUG2</accession>
<protein>
    <recommendedName>
        <fullName evidence="3">Phosphoglycerate mutase</fullName>
    </recommendedName>
</protein>
<dbReference type="RefSeq" id="WP_069006810.1">
    <property type="nucleotide sequence ID" value="NZ_LVJW01000009.1"/>
</dbReference>
<comment type="caution">
    <text evidence="1">The sequence shown here is derived from an EMBL/GenBank/DDBJ whole genome shotgun (WGS) entry which is preliminary data.</text>
</comment>
<gene>
    <name evidence="1" type="ORF">A3196_17440</name>
</gene>
<dbReference type="Gene3D" id="3.40.50.1240">
    <property type="entry name" value="Phosphoglycerate mutase-like"/>
    <property type="match status" value="1"/>
</dbReference>
<organism evidence="1 2">
    <name type="scientific">Candidatus Thiodiazotropha endoloripes</name>
    <dbReference type="NCBI Taxonomy" id="1818881"/>
    <lineage>
        <taxon>Bacteria</taxon>
        <taxon>Pseudomonadati</taxon>
        <taxon>Pseudomonadota</taxon>
        <taxon>Gammaproteobacteria</taxon>
        <taxon>Chromatiales</taxon>
        <taxon>Sedimenticolaceae</taxon>
        <taxon>Candidatus Thiodiazotropha</taxon>
    </lineage>
</organism>
<dbReference type="STRING" id="1818881.A3196_17440"/>
<evidence type="ECO:0008006" key="3">
    <source>
        <dbReference type="Google" id="ProtNLM"/>
    </source>
</evidence>
<evidence type="ECO:0000313" key="2">
    <source>
        <dbReference type="Proteomes" id="UP000094849"/>
    </source>
</evidence>
<dbReference type="InterPro" id="IPR013078">
    <property type="entry name" value="His_Pase_superF_clade-1"/>
</dbReference>
<dbReference type="SUPFAM" id="SSF53254">
    <property type="entry name" value="Phosphoglycerate mutase-like"/>
    <property type="match status" value="1"/>
</dbReference>
<sequence>MPSVIAALLRHGDYHQLKDTPSAWQPFPLTEQGRQQARRSVTLLNGALQMFDWDLCPVIDSSNLLRGWQTAEVIREGFSDKTSSPLSIEGFDELAERSMGSAANLTRQTIESILQDDPRFEAPPADWKSNSHYQLPLQGAESLMQAGVRVARHLDHRLAELQQQVDTDTVKLFVGHGAAFRHAAHHLGILEFDQIAALSMYHCRPVFLERRYAGSWRHLTGEWKVRSRGEAFVD</sequence>
<reference evidence="1 2" key="1">
    <citation type="submission" date="2016-03" db="EMBL/GenBank/DDBJ databases">
        <title>Chemosynthetic sulphur-oxidizing symbionts of marine invertebrate animals are capable of nitrogen fixation.</title>
        <authorList>
            <person name="Petersen J.M."/>
            <person name="Kemper A."/>
            <person name="Gruber-Vodicka H."/>
            <person name="Cardini U."/>
            <person name="Geest Mvander."/>
            <person name="Kleiner M."/>
            <person name="Bulgheresi S."/>
            <person name="Fussmann M."/>
            <person name="Herbold C."/>
            <person name="Seah B.K.B."/>
            <person name="Antony C.Paul."/>
            <person name="Liu D."/>
            <person name="Belitz A."/>
            <person name="Weber M."/>
        </authorList>
    </citation>
    <scope>NUCLEOTIDE SEQUENCE [LARGE SCALE GENOMIC DNA]</scope>
    <source>
        <strain evidence="1">G_D</strain>
    </source>
</reference>
<dbReference type="Proteomes" id="UP000094849">
    <property type="component" value="Unassembled WGS sequence"/>
</dbReference>
<evidence type="ECO:0000313" key="1">
    <source>
        <dbReference type="EMBL" id="ODB98373.1"/>
    </source>
</evidence>
<proteinExistence type="predicted"/>
<keyword evidence="2" id="KW-1185">Reference proteome</keyword>
<name>A0A1E2UUG2_9GAMM</name>